<feature type="coiled-coil region" evidence="1">
    <location>
        <begin position="203"/>
        <end position="270"/>
    </location>
</feature>
<name>A0A8H7TNY5_BIOOC</name>
<keyword evidence="1" id="KW-0175">Coiled coil</keyword>
<dbReference type="GO" id="GO:0033551">
    <property type="term" value="C:monopolin complex"/>
    <property type="evidence" value="ECO:0007669"/>
    <property type="project" value="InterPro"/>
</dbReference>
<feature type="compositionally biased region" description="Polar residues" evidence="2">
    <location>
        <begin position="64"/>
        <end position="76"/>
    </location>
</feature>
<feature type="coiled-coil region" evidence="1">
    <location>
        <begin position="295"/>
        <end position="322"/>
    </location>
</feature>
<evidence type="ECO:0000313" key="3">
    <source>
        <dbReference type="EMBL" id="KAF9751330.1"/>
    </source>
</evidence>
<dbReference type="Proteomes" id="UP000616885">
    <property type="component" value="Unassembled WGS sequence"/>
</dbReference>
<sequence length="395" mass="44235">MPPRTKASFGLTSLIESDSEPDMDSLEFHDTQPAQQPMSPAPAPKRATRGRPPANRVTKPAQRLKQQSVVTSSTTRKALEEKSSNTIRVSKALKKQDQSIVSNQVPEKPAPARRGRPKRSSANDAQQPTEPPVKAKAIRTSDRRVGAKGIQTQEETDGTQQMGVEDVEMHSEIQADKSLQHLDEPSTEEIIVGQVDDLDEIDSASMRRRLEELSERYANLEARHRDLRDVAIRDAERNFERLKTQAEQSNESANKLIEQLKAELATQTILAKQGKAAQHKLDLSEAKCDTLRTTIDGLNTSLDDARSEIKTLNTKLVAARNARQLPGLLLVVSSNRQRPPVDRPHPRRCMRRKQRKTFTLISRVLLFEASNRKGKMMYSTAFRQAGTELCTSNLL</sequence>
<evidence type="ECO:0000256" key="2">
    <source>
        <dbReference type="SAM" id="MobiDB-lite"/>
    </source>
</evidence>
<proteinExistence type="predicted"/>
<gene>
    <name evidence="3" type="ORF">IM811_013124</name>
</gene>
<evidence type="ECO:0000256" key="1">
    <source>
        <dbReference type="SAM" id="Coils"/>
    </source>
</evidence>
<dbReference type="EMBL" id="JADCTT010000005">
    <property type="protein sequence ID" value="KAF9751330.1"/>
    <property type="molecule type" value="Genomic_DNA"/>
</dbReference>
<evidence type="ECO:0000313" key="4">
    <source>
        <dbReference type="Proteomes" id="UP000616885"/>
    </source>
</evidence>
<feature type="region of interest" description="Disordered" evidence="2">
    <location>
        <begin position="1"/>
        <end position="160"/>
    </location>
</feature>
<reference evidence="3" key="1">
    <citation type="submission" date="2020-10" db="EMBL/GenBank/DDBJ databases">
        <title>High-Quality Genome Resource of Clonostachys rosea strain S41 by Oxford Nanopore Long-Read Sequencing.</title>
        <authorList>
            <person name="Wang H."/>
        </authorList>
    </citation>
    <scope>NUCLEOTIDE SEQUENCE</scope>
    <source>
        <strain evidence="3">S41</strain>
    </source>
</reference>
<dbReference type="AlphaFoldDB" id="A0A8H7TNY5"/>
<protein>
    <recommendedName>
        <fullName evidence="5">Monopolin complex subunit Csm1/Pcs1 C-terminal domain-containing protein</fullName>
    </recommendedName>
</protein>
<dbReference type="GO" id="GO:1990644">
    <property type="term" value="F:microtubule site clamp"/>
    <property type="evidence" value="ECO:0007669"/>
    <property type="project" value="TreeGrafter"/>
</dbReference>
<dbReference type="InterPro" id="IPR040349">
    <property type="entry name" value="Csm1/Pcs1"/>
</dbReference>
<dbReference type="GO" id="GO:0051315">
    <property type="term" value="P:attachment of mitotic spindle microtubules to kinetochore"/>
    <property type="evidence" value="ECO:0007669"/>
    <property type="project" value="TreeGrafter"/>
</dbReference>
<dbReference type="PANTHER" id="PTHR28006:SF1">
    <property type="entry name" value="MONOPOLIN COMPLEX SUBUNIT CSM1"/>
    <property type="match status" value="1"/>
</dbReference>
<comment type="caution">
    <text evidence="3">The sequence shown here is derived from an EMBL/GenBank/DDBJ whole genome shotgun (WGS) entry which is preliminary data.</text>
</comment>
<dbReference type="PANTHER" id="PTHR28006">
    <property type="entry name" value="MONOPOLIN COMPLEX SUBUNIT CSM1"/>
    <property type="match status" value="1"/>
</dbReference>
<feature type="compositionally biased region" description="Polar residues" evidence="2">
    <location>
        <begin position="150"/>
        <end position="160"/>
    </location>
</feature>
<organism evidence="3 4">
    <name type="scientific">Bionectria ochroleuca</name>
    <name type="common">Gliocladium roseum</name>
    <dbReference type="NCBI Taxonomy" id="29856"/>
    <lineage>
        <taxon>Eukaryota</taxon>
        <taxon>Fungi</taxon>
        <taxon>Dikarya</taxon>
        <taxon>Ascomycota</taxon>
        <taxon>Pezizomycotina</taxon>
        <taxon>Sordariomycetes</taxon>
        <taxon>Hypocreomycetidae</taxon>
        <taxon>Hypocreales</taxon>
        <taxon>Bionectriaceae</taxon>
        <taxon>Clonostachys</taxon>
    </lineage>
</organism>
<accession>A0A8H7TNY5</accession>
<dbReference type="GO" id="GO:0072686">
    <property type="term" value="C:mitotic spindle"/>
    <property type="evidence" value="ECO:0007669"/>
    <property type="project" value="TreeGrafter"/>
</dbReference>
<dbReference type="GO" id="GO:0045144">
    <property type="term" value="P:meiotic sister chromatid segregation"/>
    <property type="evidence" value="ECO:0007669"/>
    <property type="project" value="TreeGrafter"/>
</dbReference>
<evidence type="ECO:0008006" key="5">
    <source>
        <dbReference type="Google" id="ProtNLM"/>
    </source>
</evidence>
<dbReference type="GO" id="GO:0034506">
    <property type="term" value="C:chromosome, centromeric core domain"/>
    <property type="evidence" value="ECO:0007669"/>
    <property type="project" value="TreeGrafter"/>
</dbReference>
<dbReference type="GO" id="GO:0005730">
    <property type="term" value="C:nucleolus"/>
    <property type="evidence" value="ECO:0007669"/>
    <property type="project" value="TreeGrafter"/>
</dbReference>